<gene>
    <name evidence="3" type="ORF">SAMN04488138_102284</name>
</gene>
<proteinExistence type="predicted"/>
<dbReference type="InterPro" id="IPR003399">
    <property type="entry name" value="Mce/MlaD"/>
</dbReference>
<dbReference type="EMBL" id="FORY01000002">
    <property type="protein sequence ID" value="SFJ19100.1"/>
    <property type="molecule type" value="Genomic_DNA"/>
</dbReference>
<protein>
    <submittedName>
        <fullName evidence="3">Phospholipid/cholesterol/gamma-HCH transport system substrate-binding protein</fullName>
    </submittedName>
</protein>
<feature type="domain" description="Mce/MlaD" evidence="2">
    <location>
        <begin position="38"/>
        <end position="115"/>
    </location>
</feature>
<dbReference type="STRING" id="576117.SAMN04488138_102284"/>
<dbReference type="InterPro" id="IPR030970">
    <property type="entry name" value="ABC_MlaD"/>
</dbReference>
<accession>A0A1I3PCQ0</accession>
<dbReference type="AlphaFoldDB" id="A0A1I3PCQ0"/>
<evidence type="ECO:0000313" key="4">
    <source>
        <dbReference type="Proteomes" id="UP000183299"/>
    </source>
</evidence>
<dbReference type="Proteomes" id="UP000183299">
    <property type="component" value="Unassembled WGS sequence"/>
</dbReference>
<feature type="transmembrane region" description="Helical" evidence="1">
    <location>
        <begin position="6"/>
        <end position="25"/>
    </location>
</feature>
<sequence length="155" mass="15762">MAENPTEVAVGAGVIALAVGFLLYAGQLTGLGSGASEHYQLTASFRSAEGISIGTDVRLAGVKVGTVTDLDLNRETFRAEAKLTLDSDVVLPDDTAALIASEGLLGGNFVELVPGGSMFNFEDGQVIADTQGSVSLINLLLKFVTGSGDDAGAAQ</sequence>
<dbReference type="Pfam" id="PF02470">
    <property type="entry name" value="MlaD"/>
    <property type="match status" value="1"/>
</dbReference>
<evidence type="ECO:0000256" key="1">
    <source>
        <dbReference type="SAM" id="Phobius"/>
    </source>
</evidence>
<evidence type="ECO:0000313" key="3">
    <source>
        <dbReference type="EMBL" id="SFJ19100.1"/>
    </source>
</evidence>
<evidence type="ECO:0000259" key="2">
    <source>
        <dbReference type="Pfam" id="PF02470"/>
    </source>
</evidence>
<name>A0A1I3PCQ0_9RHOB</name>
<dbReference type="RefSeq" id="WP_066606399.1">
    <property type="nucleotide sequence ID" value="NZ_FORY01000002.1"/>
</dbReference>
<keyword evidence="1" id="KW-1133">Transmembrane helix</keyword>
<dbReference type="PANTHER" id="PTHR33371:SF4">
    <property type="entry name" value="INTERMEMBRANE PHOSPHOLIPID TRANSPORT SYSTEM BINDING PROTEIN MLAD"/>
    <property type="match status" value="1"/>
</dbReference>
<dbReference type="OrthoDB" id="7164001at2"/>
<dbReference type="GeneID" id="98664087"/>
<dbReference type="NCBIfam" id="TIGR04430">
    <property type="entry name" value="OM_asym_MlaD"/>
    <property type="match status" value="1"/>
</dbReference>
<keyword evidence="1" id="KW-0472">Membrane</keyword>
<keyword evidence="4" id="KW-1185">Reference proteome</keyword>
<keyword evidence="1" id="KW-0812">Transmembrane</keyword>
<organism evidence="3 4">
    <name type="scientific">Celeribacter halophilus</name>
    <dbReference type="NCBI Taxonomy" id="576117"/>
    <lineage>
        <taxon>Bacteria</taxon>
        <taxon>Pseudomonadati</taxon>
        <taxon>Pseudomonadota</taxon>
        <taxon>Alphaproteobacteria</taxon>
        <taxon>Rhodobacterales</taxon>
        <taxon>Roseobacteraceae</taxon>
        <taxon>Celeribacter</taxon>
    </lineage>
</organism>
<dbReference type="PANTHER" id="PTHR33371">
    <property type="entry name" value="INTERMEMBRANE PHOSPHOLIPID TRANSPORT SYSTEM BINDING PROTEIN MLAD-RELATED"/>
    <property type="match status" value="1"/>
</dbReference>
<reference evidence="3 4" key="1">
    <citation type="submission" date="2016-10" db="EMBL/GenBank/DDBJ databases">
        <authorList>
            <person name="de Groot N.N."/>
        </authorList>
    </citation>
    <scope>NUCLEOTIDE SEQUENCE [LARGE SCALE GENOMIC DNA]</scope>
    <source>
        <strain evidence="3 4">CGMCC 1.8891</strain>
    </source>
</reference>
<dbReference type="InterPro" id="IPR052336">
    <property type="entry name" value="MlaD_Phospholipid_Transporter"/>
</dbReference>
<dbReference type="GO" id="GO:0015914">
    <property type="term" value="P:phospholipid transport"/>
    <property type="evidence" value="ECO:0007669"/>
    <property type="project" value="InterPro"/>
</dbReference>